<feature type="compositionally biased region" description="Basic and acidic residues" evidence="2">
    <location>
        <begin position="672"/>
        <end position="685"/>
    </location>
</feature>
<dbReference type="FunCoup" id="B4N2H6">
    <property type="interactions" value="868"/>
</dbReference>
<dbReference type="KEGG" id="dwi:6644764"/>
<dbReference type="AlphaFoldDB" id="B4N2H6"/>
<dbReference type="PANTHER" id="PTHR19321">
    <property type="entry name" value="PROTEIN REGULATOR OF CYTOKINESIS 1 PRC1-RELATED"/>
    <property type="match status" value="1"/>
</dbReference>
<dbReference type="Pfam" id="PF03999">
    <property type="entry name" value="MAP65_ASE1"/>
    <property type="match status" value="1"/>
</dbReference>
<dbReference type="InterPro" id="IPR007145">
    <property type="entry name" value="MAP65_Ase1_PRC1"/>
</dbReference>
<proteinExistence type="predicted"/>
<feature type="coiled-coil region" evidence="1">
    <location>
        <begin position="385"/>
        <end position="419"/>
    </location>
</feature>
<evidence type="ECO:0000256" key="1">
    <source>
        <dbReference type="SAM" id="Coils"/>
    </source>
</evidence>
<evidence type="ECO:0008006" key="5">
    <source>
        <dbReference type="Google" id="ProtNLM"/>
    </source>
</evidence>
<dbReference type="OrthoDB" id="642895at2759"/>
<dbReference type="OMA" id="NDWYNED"/>
<dbReference type="GO" id="GO:1990023">
    <property type="term" value="C:mitotic spindle midzone"/>
    <property type="evidence" value="ECO:0007669"/>
    <property type="project" value="TreeGrafter"/>
</dbReference>
<sequence>MDHTVKLEILEETSAYVDRLQSMWIHMFEPKTCDEFLLRLKEHVNIFFADVINESTQKEQIILSEIASLKTEAEDLNRLLNEKVVVGERPEDMPLVMWQLELDKSIEHLRKDLNERRAEIFELLLQQEQLCDELGELPLPLLADPLPKEDELFTFREHLEKMRDKRDQRLKEMYELRQEIKQHMKTLELLPINENVERLLNPINQNLTPETYASLQKLRETYKAQIKEMETGINEMFEKIQKLWDRLGDEVIEPKQRTRIEECRSKYNQHTFDILREEVQRCQTLRSQNLKRFIENLRVEIYKWWDLTLKSEQERKRFYNFFNDFYNEDLLELHEFELDDLKNYYYKNKTIFELFESRGTLWARMEALEAKANEPGRFNNRGGQLLKEERERKAITSKLPKIEQEITELVQEYQERENAPFLVFGKNILERIAEDWETKKKNRPVYAGKMLPPPTPTQAPRTPMSMRNVSTSTFSLRKTPSQVKLTTGSTGNLNKRRHLLTSGSSTNSVNETATPNAKRNLISFLKSPVPSPRNRRPPAQRQLSAKTSKNSPLRRVRVFENTMRRSGGLGRRSMGKNRNAAAAASSTKVAIQIQPPTDDEYEYLPDENCNPDAAHTAVGADPNDTYQEFEPSARSSIMPLGLRQPRVLIKPKSTPSKPMAKKIMPQPLETDDEKRRQRNLPEPRSSRMWRPNKV</sequence>
<evidence type="ECO:0000256" key="2">
    <source>
        <dbReference type="SAM" id="MobiDB-lite"/>
    </source>
</evidence>
<feature type="region of interest" description="Disordered" evidence="2">
    <location>
        <begin position="445"/>
        <end position="551"/>
    </location>
</feature>
<feature type="region of interest" description="Disordered" evidence="2">
    <location>
        <begin position="648"/>
        <end position="694"/>
    </location>
</feature>
<dbReference type="Proteomes" id="UP000007798">
    <property type="component" value="Unassembled WGS sequence"/>
</dbReference>
<feature type="compositionally biased region" description="Polar residues" evidence="2">
    <location>
        <begin position="465"/>
        <end position="493"/>
    </location>
</feature>
<feature type="compositionally biased region" description="Polar residues" evidence="2">
    <location>
        <begin position="501"/>
        <end position="517"/>
    </location>
</feature>
<reference evidence="3 4" key="1">
    <citation type="journal article" date="2007" name="Nature">
        <title>Evolution of genes and genomes on the Drosophila phylogeny.</title>
        <authorList>
            <consortium name="Drosophila 12 Genomes Consortium"/>
            <person name="Clark A.G."/>
            <person name="Eisen M.B."/>
            <person name="Smith D.R."/>
            <person name="Bergman C.M."/>
            <person name="Oliver B."/>
            <person name="Markow T.A."/>
            <person name="Kaufman T.C."/>
            <person name="Kellis M."/>
            <person name="Gelbart W."/>
            <person name="Iyer V.N."/>
            <person name="Pollard D.A."/>
            <person name="Sackton T.B."/>
            <person name="Larracuente A.M."/>
            <person name="Singh N.D."/>
            <person name="Abad J.P."/>
            <person name="Abt D.N."/>
            <person name="Adryan B."/>
            <person name="Aguade M."/>
            <person name="Akashi H."/>
            <person name="Anderson W.W."/>
            <person name="Aquadro C.F."/>
            <person name="Ardell D.H."/>
            <person name="Arguello R."/>
            <person name="Artieri C.G."/>
            <person name="Barbash D.A."/>
            <person name="Barker D."/>
            <person name="Barsanti P."/>
            <person name="Batterham P."/>
            <person name="Batzoglou S."/>
            <person name="Begun D."/>
            <person name="Bhutkar A."/>
            <person name="Blanco E."/>
            <person name="Bosak S.A."/>
            <person name="Bradley R.K."/>
            <person name="Brand A.D."/>
            <person name="Brent M.R."/>
            <person name="Brooks A.N."/>
            <person name="Brown R.H."/>
            <person name="Butlin R.K."/>
            <person name="Caggese C."/>
            <person name="Calvi B.R."/>
            <person name="Bernardo de Carvalho A."/>
            <person name="Caspi A."/>
            <person name="Castrezana S."/>
            <person name="Celniker S.E."/>
            <person name="Chang J.L."/>
            <person name="Chapple C."/>
            <person name="Chatterji S."/>
            <person name="Chinwalla A."/>
            <person name="Civetta A."/>
            <person name="Clifton S.W."/>
            <person name="Comeron J.M."/>
            <person name="Costello J.C."/>
            <person name="Coyne J.A."/>
            <person name="Daub J."/>
            <person name="David R.G."/>
            <person name="Delcher A.L."/>
            <person name="Delehaunty K."/>
            <person name="Do C.B."/>
            <person name="Ebling H."/>
            <person name="Edwards K."/>
            <person name="Eickbush T."/>
            <person name="Evans J.D."/>
            <person name="Filipski A."/>
            <person name="Findeiss S."/>
            <person name="Freyhult E."/>
            <person name="Fulton L."/>
            <person name="Fulton R."/>
            <person name="Garcia A.C."/>
            <person name="Gardiner A."/>
            <person name="Garfield D.A."/>
            <person name="Garvin B.E."/>
            <person name="Gibson G."/>
            <person name="Gilbert D."/>
            <person name="Gnerre S."/>
            <person name="Godfrey J."/>
            <person name="Good R."/>
            <person name="Gotea V."/>
            <person name="Gravely B."/>
            <person name="Greenberg A.J."/>
            <person name="Griffiths-Jones S."/>
            <person name="Gross S."/>
            <person name="Guigo R."/>
            <person name="Gustafson E.A."/>
            <person name="Haerty W."/>
            <person name="Hahn M.W."/>
            <person name="Halligan D.L."/>
            <person name="Halpern A.L."/>
            <person name="Halter G.M."/>
            <person name="Han M.V."/>
            <person name="Heger A."/>
            <person name="Hillier L."/>
            <person name="Hinrichs A.S."/>
            <person name="Holmes I."/>
            <person name="Hoskins R.A."/>
            <person name="Hubisz M.J."/>
            <person name="Hultmark D."/>
            <person name="Huntley M.A."/>
            <person name="Jaffe D.B."/>
            <person name="Jagadeeshan S."/>
            <person name="Jeck W.R."/>
            <person name="Johnson J."/>
            <person name="Jones C.D."/>
            <person name="Jordan W.C."/>
            <person name="Karpen G.H."/>
            <person name="Kataoka E."/>
            <person name="Keightley P.D."/>
            <person name="Kheradpour P."/>
            <person name="Kirkness E.F."/>
            <person name="Koerich L.B."/>
            <person name="Kristiansen K."/>
            <person name="Kudrna D."/>
            <person name="Kulathinal R.J."/>
            <person name="Kumar S."/>
            <person name="Kwok R."/>
            <person name="Lander E."/>
            <person name="Langley C.H."/>
            <person name="Lapoint R."/>
            <person name="Lazzaro B.P."/>
            <person name="Lee S.J."/>
            <person name="Levesque L."/>
            <person name="Li R."/>
            <person name="Lin C.F."/>
            <person name="Lin M.F."/>
            <person name="Lindblad-Toh K."/>
            <person name="Llopart A."/>
            <person name="Long M."/>
            <person name="Low L."/>
            <person name="Lozovsky E."/>
            <person name="Lu J."/>
            <person name="Luo M."/>
            <person name="Machado C.A."/>
            <person name="Makalowski W."/>
            <person name="Marzo M."/>
            <person name="Matsuda M."/>
            <person name="Matzkin L."/>
            <person name="McAllister B."/>
            <person name="McBride C.S."/>
            <person name="McKernan B."/>
            <person name="McKernan K."/>
            <person name="Mendez-Lago M."/>
            <person name="Minx P."/>
            <person name="Mollenhauer M.U."/>
            <person name="Montooth K."/>
            <person name="Mount S.M."/>
            <person name="Mu X."/>
            <person name="Myers E."/>
            <person name="Negre B."/>
            <person name="Newfeld S."/>
            <person name="Nielsen R."/>
            <person name="Noor M.A."/>
            <person name="O'Grady P."/>
            <person name="Pachter L."/>
            <person name="Papaceit M."/>
            <person name="Parisi M.J."/>
            <person name="Parisi M."/>
            <person name="Parts L."/>
            <person name="Pedersen J.S."/>
            <person name="Pesole G."/>
            <person name="Phillippy A.M."/>
            <person name="Ponting C.P."/>
            <person name="Pop M."/>
            <person name="Porcelli D."/>
            <person name="Powell J.R."/>
            <person name="Prohaska S."/>
            <person name="Pruitt K."/>
            <person name="Puig M."/>
            <person name="Quesneville H."/>
            <person name="Ram K.R."/>
            <person name="Rand D."/>
            <person name="Rasmussen M.D."/>
            <person name="Reed L.K."/>
            <person name="Reenan R."/>
            <person name="Reily A."/>
            <person name="Remington K.A."/>
            <person name="Rieger T.T."/>
            <person name="Ritchie M.G."/>
            <person name="Robin C."/>
            <person name="Rogers Y.H."/>
            <person name="Rohde C."/>
            <person name="Rozas J."/>
            <person name="Rubenfield M.J."/>
            <person name="Ruiz A."/>
            <person name="Russo S."/>
            <person name="Salzberg S.L."/>
            <person name="Sanchez-Gracia A."/>
            <person name="Saranga D.J."/>
            <person name="Sato H."/>
            <person name="Schaeffer S.W."/>
            <person name="Schatz M.C."/>
            <person name="Schlenke T."/>
            <person name="Schwartz R."/>
            <person name="Segarra C."/>
            <person name="Singh R.S."/>
            <person name="Sirot L."/>
            <person name="Sirota M."/>
            <person name="Sisneros N.B."/>
            <person name="Smith C.D."/>
            <person name="Smith T.F."/>
            <person name="Spieth J."/>
            <person name="Stage D.E."/>
            <person name="Stark A."/>
            <person name="Stephan W."/>
            <person name="Strausberg R.L."/>
            <person name="Strempel S."/>
            <person name="Sturgill D."/>
            <person name="Sutton G."/>
            <person name="Sutton G.G."/>
            <person name="Tao W."/>
            <person name="Teichmann S."/>
            <person name="Tobari Y.N."/>
            <person name="Tomimura Y."/>
            <person name="Tsolas J.M."/>
            <person name="Valente V.L."/>
            <person name="Venter E."/>
            <person name="Venter J.C."/>
            <person name="Vicario S."/>
            <person name="Vieira F.G."/>
            <person name="Vilella A.J."/>
            <person name="Villasante A."/>
            <person name="Walenz B."/>
            <person name="Wang J."/>
            <person name="Wasserman M."/>
            <person name="Watts T."/>
            <person name="Wilson D."/>
            <person name="Wilson R.K."/>
            <person name="Wing R.A."/>
            <person name="Wolfner M.F."/>
            <person name="Wong A."/>
            <person name="Wong G.K."/>
            <person name="Wu C.I."/>
            <person name="Wu G."/>
            <person name="Yamamoto D."/>
            <person name="Yang H.P."/>
            <person name="Yang S.P."/>
            <person name="Yorke J.A."/>
            <person name="Yoshida K."/>
            <person name="Zdobnov E."/>
            <person name="Zhang P."/>
            <person name="Zhang Y."/>
            <person name="Zimin A.V."/>
            <person name="Baldwin J."/>
            <person name="Abdouelleil A."/>
            <person name="Abdulkadir J."/>
            <person name="Abebe A."/>
            <person name="Abera B."/>
            <person name="Abreu J."/>
            <person name="Acer S.C."/>
            <person name="Aftuck L."/>
            <person name="Alexander A."/>
            <person name="An P."/>
            <person name="Anderson E."/>
            <person name="Anderson S."/>
            <person name="Arachi H."/>
            <person name="Azer M."/>
            <person name="Bachantsang P."/>
            <person name="Barry A."/>
            <person name="Bayul T."/>
            <person name="Berlin A."/>
            <person name="Bessette D."/>
            <person name="Bloom T."/>
            <person name="Blye J."/>
            <person name="Boguslavskiy L."/>
            <person name="Bonnet C."/>
            <person name="Boukhgalter B."/>
            <person name="Bourzgui I."/>
            <person name="Brown A."/>
            <person name="Cahill P."/>
            <person name="Channer S."/>
            <person name="Cheshatsang Y."/>
            <person name="Chuda L."/>
            <person name="Citroen M."/>
            <person name="Collymore A."/>
            <person name="Cooke P."/>
            <person name="Costello M."/>
            <person name="D'Aco K."/>
            <person name="Daza R."/>
            <person name="De Haan G."/>
            <person name="DeGray S."/>
            <person name="DeMaso C."/>
            <person name="Dhargay N."/>
            <person name="Dooley K."/>
            <person name="Dooley E."/>
            <person name="Doricent M."/>
            <person name="Dorje P."/>
            <person name="Dorjee K."/>
            <person name="Dupes A."/>
            <person name="Elong R."/>
            <person name="Falk J."/>
            <person name="Farina A."/>
            <person name="Faro S."/>
            <person name="Ferguson D."/>
            <person name="Fisher S."/>
            <person name="Foley C.D."/>
            <person name="Franke A."/>
            <person name="Friedrich D."/>
            <person name="Gadbois L."/>
            <person name="Gearin G."/>
            <person name="Gearin C.R."/>
            <person name="Giannoukos G."/>
            <person name="Goode T."/>
            <person name="Graham J."/>
            <person name="Grandbois E."/>
            <person name="Grewal S."/>
            <person name="Gyaltsen K."/>
            <person name="Hafez N."/>
            <person name="Hagos B."/>
            <person name="Hall J."/>
            <person name="Henson C."/>
            <person name="Hollinger A."/>
            <person name="Honan T."/>
            <person name="Huard M.D."/>
            <person name="Hughes L."/>
            <person name="Hurhula B."/>
            <person name="Husby M.E."/>
            <person name="Kamat A."/>
            <person name="Kanga B."/>
            <person name="Kashin S."/>
            <person name="Khazanovich D."/>
            <person name="Kisner P."/>
            <person name="Lance K."/>
            <person name="Lara M."/>
            <person name="Lee W."/>
            <person name="Lennon N."/>
            <person name="Letendre F."/>
            <person name="LeVine R."/>
            <person name="Lipovsky A."/>
            <person name="Liu X."/>
            <person name="Liu J."/>
            <person name="Liu S."/>
            <person name="Lokyitsang T."/>
            <person name="Lokyitsang Y."/>
            <person name="Lubonja R."/>
            <person name="Lui A."/>
            <person name="MacDonald P."/>
            <person name="Magnisalis V."/>
            <person name="Maru K."/>
            <person name="Matthews C."/>
            <person name="McCusker W."/>
            <person name="McDonough S."/>
            <person name="Mehta T."/>
            <person name="Meldrim J."/>
            <person name="Meneus L."/>
            <person name="Mihai O."/>
            <person name="Mihalev A."/>
            <person name="Mihova T."/>
            <person name="Mittelman R."/>
            <person name="Mlenga V."/>
            <person name="Montmayeur A."/>
            <person name="Mulrain L."/>
            <person name="Navidi A."/>
            <person name="Naylor J."/>
            <person name="Negash T."/>
            <person name="Nguyen T."/>
            <person name="Nguyen N."/>
            <person name="Nicol R."/>
            <person name="Norbu C."/>
            <person name="Norbu N."/>
            <person name="Novod N."/>
            <person name="O'Neill B."/>
            <person name="Osman S."/>
            <person name="Markiewicz E."/>
            <person name="Oyono O.L."/>
            <person name="Patti C."/>
            <person name="Phunkhang P."/>
            <person name="Pierre F."/>
            <person name="Priest M."/>
            <person name="Raghuraman S."/>
            <person name="Rege F."/>
            <person name="Reyes R."/>
            <person name="Rise C."/>
            <person name="Rogov P."/>
            <person name="Ross K."/>
            <person name="Ryan E."/>
            <person name="Settipalli S."/>
            <person name="Shea T."/>
            <person name="Sherpa N."/>
            <person name="Shi L."/>
            <person name="Shih D."/>
            <person name="Sparrow T."/>
            <person name="Spaulding J."/>
            <person name="Stalker J."/>
            <person name="Stange-Thomann N."/>
            <person name="Stavropoulos S."/>
            <person name="Stone C."/>
            <person name="Strader C."/>
            <person name="Tesfaye S."/>
            <person name="Thomson T."/>
            <person name="Thoulutsang Y."/>
            <person name="Thoulutsang D."/>
            <person name="Topham K."/>
            <person name="Topping I."/>
            <person name="Tsamla T."/>
            <person name="Vassiliev H."/>
            <person name="Vo A."/>
            <person name="Wangchuk T."/>
            <person name="Wangdi T."/>
            <person name="Weiand M."/>
            <person name="Wilkinson J."/>
            <person name="Wilson A."/>
            <person name="Yadav S."/>
            <person name="Young G."/>
            <person name="Yu Q."/>
            <person name="Zembek L."/>
            <person name="Zhong D."/>
            <person name="Zimmer A."/>
            <person name="Zwirko Z."/>
            <person name="Jaffe D.B."/>
            <person name="Alvarez P."/>
            <person name="Brockman W."/>
            <person name="Butler J."/>
            <person name="Chin C."/>
            <person name="Gnerre S."/>
            <person name="Grabherr M."/>
            <person name="Kleber M."/>
            <person name="Mauceli E."/>
            <person name="MacCallum I."/>
        </authorList>
    </citation>
    <scope>NUCLEOTIDE SEQUENCE [LARGE SCALE GENOMIC DNA]</scope>
    <source>
        <strain evidence="4">Tucson 14030-0811.24</strain>
    </source>
</reference>
<accession>B4N2H6</accession>
<dbReference type="Gene3D" id="1.20.58.1520">
    <property type="match status" value="1"/>
</dbReference>
<dbReference type="EMBL" id="CH963925">
    <property type="protein sequence ID" value="EDW78565.1"/>
    <property type="molecule type" value="Genomic_DNA"/>
</dbReference>
<keyword evidence="1" id="KW-0175">Coiled coil</keyword>
<feature type="region of interest" description="Disordered" evidence="2">
    <location>
        <begin position="566"/>
        <end position="586"/>
    </location>
</feature>
<dbReference type="eggNOG" id="KOG4302">
    <property type="taxonomic scope" value="Eukaryota"/>
</dbReference>
<keyword evidence="4" id="KW-1185">Reference proteome</keyword>
<dbReference type="GO" id="GO:0005737">
    <property type="term" value="C:cytoplasm"/>
    <property type="evidence" value="ECO:0007669"/>
    <property type="project" value="TreeGrafter"/>
</dbReference>
<feature type="compositionally biased region" description="Polar residues" evidence="2">
    <location>
        <begin position="541"/>
        <end position="551"/>
    </location>
</feature>
<dbReference type="GO" id="GO:0051256">
    <property type="term" value="P:mitotic spindle midzone assembly"/>
    <property type="evidence" value="ECO:0007669"/>
    <property type="project" value="TreeGrafter"/>
</dbReference>
<dbReference type="PANTHER" id="PTHR19321:SF41">
    <property type="entry name" value="FASCETTO-RELATED"/>
    <property type="match status" value="1"/>
</dbReference>
<dbReference type="STRING" id="7260.B4N2H6"/>
<evidence type="ECO:0000313" key="3">
    <source>
        <dbReference type="EMBL" id="EDW78565.1"/>
    </source>
</evidence>
<dbReference type="HOGENOM" id="CLU_027601_0_0_1"/>
<organism evidence="3 4">
    <name type="scientific">Drosophila willistoni</name>
    <name type="common">Fruit fly</name>
    <dbReference type="NCBI Taxonomy" id="7260"/>
    <lineage>
        <taxon>Eukaryota</taxon>
        <taxon>Metazoa</taxon>
        <taxon>Ecdysozoa</taxon>
        <taxon>Arthropoda</taxon>
        <taxon>Hexapoda</taxon>
        <taxon>Insecta</taxon>
        <taxon>Pterygota</taxon>
        <taxon>Neoptera</taxon>
        <taxon>Endopterygota</taxon>
        <taxon>Diptera</taxon>
        <taxon>Brachycera</taxon>
        <taxon>Muscomorpha</taxon>
        <taxon>Ephydroidea</taxon>
        <taxon>Drosophilidae</taxon>
        <taxon>Drosophila</taxon>
        <taxon>Sophophora</taxon>
    </lineage>
</organism>
<dbReference type="InParanoid" id="B4N2H6"/>
<protein>
    <recommendedName>
        <fullName evidence="5">Protein regulator of cytokinesis 1</fullName>
    </recommendedName>
</protein>
<dbReference type="GO" id="GO:0008017">
    <property type="term" value="F:microtubule binding"/>
    <property type="evidence" value="ECO:0007669"/>
    <property type="project" value="InterPro"/>
</dbReference>
<name>B4N2H6_DROWI</name>
<dbReference type="SMR" id="B4N2H6"/>
<dbReference type="PhylomeDB" id="B4N2H6"/>
<gene>
    <name evidence="3" type="primary">Dwil\GK16121</name>
    <name evidence="3" type="ORF">Dwil_GK16121</name>
</gene>
<evidence type="ECO:0000313" key="4">
    <source>
        <dbReference type="Proteomes" id="UP000007798"/>
    </source>
</evidence>